<dbReference type="EMBL" id="CAVMJV010000121">
    <property type="protein sequence ID" value="CAK5106168.1"/>
    <property type="molecule type" value="Genomic_DNA"/>
</dbReference>
<evidence type="ECO:0000313" key="1">
    <source>
        <dbReference type="EMBL" id="CAK5106168.1"/>
    </source>
</evidence>
<organism evidence="1 2">
    <name type="scientific">Meloidogyne enterolobii</name>
    <name type="common">Root-knot nematode worm</name>
    <name type="synonym">Meloidogyne mayaguensis</name>
    <dbReference type="NCBI Taxonomy" id="390850"/>
    <lineage>
        <taxon>Eukaryota</taxon>
        <taxon>Metazoa</taxon>
        <taxon>Ecdysozoa</taxon>
        <taxon>Nematoda</taxon>
        <taxon>Chromadorea</taxon>
        <taxon>Rhabditida</taxon>
        <taxon>Tylenchina</taxon>
        <taxon>Tylenchomorpha</taxon>
        <taxon>Tylenchoidea</taxon>
        <taxon>Meloidogynidae</taxon>
        <taxon>Meloidogyninae</taxon>
        <taxon>Meloidogyne</taxon>
    </lineage>
</organism>
<protein>
    <submittedName>
        <fullName evidence="1">Uncharacterized protein</fullName>
    </submittedName>
</protein>
<sequence length="599" mass="67668">MNFWLPFNFCSSEAKEIAKQNKPSTSRLNVRQSNRGGRQGSFMSKADSKKTGNTIGGKDKPQKPPTSLKSNSIETKPNLVHSQVKKSASDNSFVQSCSWSSIVNSSNISQKLTEKQSAVNKLIKPVLNVDSSMNKQLSNTMNNGYSEKNVSCKANTVVTTKEDPSIKNVDDSNRGGCLASEKSPISNLVIKNTETNKRKKPEKNILAAKENLENKENDPLNSQGNVRLLASSTGSSNASSEETPRKRFYKENLIMCYSHNSMVYGVEFKREHTPQKISELFDVYENNYSKTKEKAEKYIKLEDAYKLLKRDEVTGKTFEELMVADSNYFYEKIHDLIMTKVKCSTQDGKEKMVYVSSDMYIKRARKFLFGEEKRDEGLASEAIWGAFVIEVALFYKEFKILLKSHNSSQTLARFAAEWYYKQYPSTHFRSIIRHMNKAHQNYYTGNASTEEVYEFLDYVEDFCMHFKKIDKEVFKKHLEKFLPTDKATTIDSIFLNKKSIESKIGGCGPYWFEYVATDYEMKDEQDNEQSKGSADGGECSTSMTTGAERAGGSQVAGRGRNEWISGRGLPVCGSNDSTRGSKSWNNVISRGAIKRGGSR</sequence>
<reference evidence="1" key="1">
    <citation type="submission" date="2023-11" db="EMBL/GenBank/DDBJ databases">
        <authorList>
            <person name="Poullet M."/>
        </authorList>
    </citation>
    <scope>NUCLEOTIDE SEQUENCE</scope>
    <source>
        <strain evidence="1">E1834</strain>
    </source>
</reference>
<name>A0ACB1AW46_MELEN</name>
<comment type="caution">
    <text evidence="1">The sequence shown here is derived from an EMBL/GenBank/DDBJ whole genome shotgun (WGS) entry which is preliminary data.</text>
</comment>
<accession>A0ACB1AW46</accession>
<gene>
    <name evidence="1" type="ORF">MENTE1834_LOCUS43404</name>
</gene>
<proteinExistence type="predicted"/>
<evidence type="ECO:0000313" key="2">
    <source>
        <dbReference type="Proteomes" id="UP001497535"/>
    </source>
</evidence>
<keyword evidence="2" id="KW-1185">Reference proteome</keyword>
<dbReference type="Proteomes" id="UP001497535">
    <property type="component" value="Unassembled WGS sequence"/>
</dbReference>